<protein>
    <recommendedName>
        <fullName evidence="4">Type I restriction modification DNA specificity domain-containing protein</fullName>
    </recommendedName>
</protein>
<dbReference type="InterPro" id="IPR051212">
    <property type="entry name" value="Type-I_RE_S_subunit"/>
</dbReference>
<dbReference type="GO" id="GO:0003677">
    <property type="term" value="F:DNA binding"/>
    <property type="evidence" value="ECO:0007669"/>
    <property type="project" value="UniProtKB-KW"/>
</dbReference>
<accession>A0A0A2G5A2</accession>
<dbReference type="InterPro" id="IPR044946">
    <property type="entry name" value="Restrct_endonuc_typeI_TRD_sf"/>
</dbReference>
<comment type="similarity">
    <text evidence="1">Belongs to the type-I restriction system S methylase family.</text>
</comment>
<gene>
    <name evidence="5" type="ORF">HQ36_02230</name>
</gene>
<comment type="caution">
    <text evidence="5">The sequence shown here is derived from an EMBL/GenBank/DDBJ whole genome shotgun (WGS) entry which is preliminary data.</text>
</comment>
<dbReference type="InterPro" id="IPR000055">
    <property type="entry name" value="Restrct_endonuc_typeI_TRD"/>
</dbReference>
<sequence>MTAKNKNKTTPWVRLGDYIEECDERNTTLAVTLSQGISNTKVFQEPKQVSANSKSDKIVRKGFFAYNRATTRNGDKISIAYRMGEDCTVSSAYCVFKIIAEDILNPNFLWLWFSRPEFDRYARYMSQGSAHEFFDWEELCRVQIPLPSLEVQQELVDTYTGLQRLAEDNEALIAPLTEACQAFIVDCQKKYPTVELGKYIEEYDERNTEGKYTLDDVRGISTDKKFISTKANMDGVSLTSYKVVNPSGFVYVADTSRRGDKMALAHNNTEQSLLVSSVYTVFYIKDGLLPEYLYLLLSRSEFDRYARFNSWGSARETFDWTELCRMSIALPPPEVQQSIVNLYHCIEEAKKIASEARAQLQTLCPALIQYAEYN</sequence>
<dbReference type="AlphaFoldDB" id="A0A0A2G5A2"/>
<proteinExistence type="inferred from homology"/>
<reference evidence="5 6" key="1">
    <citation type="submission" date="2014-08" db="EMBL/GenBank/DDBJ databases">
        <title>Porphyromonas gingivicanis strain:COT-022_OH1391 Genome sequencing.</title>
        <authorList>
            <person name="Wallis C."/>
            <person name="Deusch O."/>
            <person name="O'Flynn C."/>
            <person name="Davis I."/>
            <person name="Jospin G."/>
            <person name="Darling A.E."/>
            <person name="Coil D.A."/>
            <person name="Alexiev A."/>
            <person name="Horsfall A."/>
            <person name="Kirkwood N."/>
            <person name="Harris S."/>
            <person name="Eisen J.A."/>
        </authorList>
    </citation>
    <scope>NUCLEOTIDE SEQUENCE [LARGE SCALE GENOMIC DNA]</scope>
    <source>
        <strain evidence="6">COT-022 OH1391</strain>
    </source>
</reference>
<evidence type="ECO:0000313" key="6">
    <source>
        <dbReference type="Proteomes" id="UP000030134"/>
    </source>
</evidence>
<dbReference type="OrthoDB" id="9816225at2"/>
<dbReference type="Pfam" id="PF01420">
    <property type="entry name" value="Methylase_S"/>
    <property type="match status" value="1"/>
</dbReference>
<keyword evidence="6" id="KW-1185">Reference proteome</keyword>
<dbReference type="Gene3D" id="3.90.220.20">
    <property type="entry name" value="DNA methylase specificity domains"/>
    <property type="match status" value="2"/>
</dbReference>
<dbReference type="REBASE" id="111042">
    <property type="entry name" value="S.Pgi1391aORF2235P"/>
</dbReference>
<dbReference type="PANTHER" id="PTHR43140:SF1">
    <property type="entry name" value="TYPE I RESTRICTION ENZYME ECOKI SPECIFICITY SUBUNIT"/>
    <property type="match status" value="1"/>
</dbReference>
<dbReference type="Proteomes" id="UP000030134">
    <property type="component" value="Unassembled WGS sequence"/>
</dbReference>
<feature type="domain" description="Type I restriction modification DNA specificity" evidence="4">
    <location>
        <begin position="50"/>
        <end position="163"/>
    </location>
</feature>
<evidence type="ECO:0000256" key="3">
    <source>
        <dbReference type="ARBA" id="ARBA00023125"/>
    </source>
</evidence>
<keyword evidence="2" id="KW-0680">Restriction system</keyword>
<evidence type="ECO:0000256" key="2">
    <source>
        <dbReference type="ARBA" id="ARBA00022747"/>
    </source>
</evidence>
<name>A0A0A2G5A2_9PORP</name>
<organism evidence="5 6">
    <name type="scientific">Porphyromonas gingivicanis</name>
    <dbReference type="NCBI Taxonomy" id="266762"/>
    <lineage>
        <taxon>Bacteria</taxon>
        <taxon>Pseudomonadati</taxon>
        <taxon>Bacteroidota</taxon>
        <taxon>Bacteroidia</taxon>
        <taxon>Bacteroidales</taxon>
        <taxon>Porphyromonadaceae</taxon>
        <taxon>Porphyromonas</taxon>
    </lineage>
</organism>
<keyword evidence="3" id="KW-0238">DNA-binding</keyword>
<dbReference type="RefSeq" id="WP_036883152.1">
    <property type="nucleotide sequence ID" value="NZ_JQZW01000006.1"/>
</dbReference>
<dbReference type="EMBL" id="JQZW01000006">
    <property type="protein sequence ID" value="KGN98448.1"/>
    <property type="molecule type" value="Genomic_DNA"/>
</dbReference>
<evidence type="ECO:0000313" key="5">
    <source>
        <dbReference type="EMBL" id="KGN98448.1"/>
    </source>
</evidence>
<dbReference type="GO" id="GO:0009307">
    <property type="term" value="P:DNA restriction-modification system"/>
    <property type="evidence" value="ECO:0007669"/>
    <property type="project" value="UniProtKB-KW"/>
</dbReference>
<dbReference type="eggNOG" id="COG0732">
    <property type="taxonomic scope" value="Bacteria"/>
</dbReference>
<evidence type="ECO:0000256" key="1">
    <source>
        <dbReference type="ARBA" id="ARBA00010923"/>
    </source>
</evidence>
<dbReference type="STRING" id="266762.HQ36_02230"/>
<dbReference type="PANTHER" id="PTHR43140">
    <property type="entry name" value="TYPE-1 RESTRICTION ENZYME ECOKI SPECIFICITY PROTEIN"/>
    <property type="match status" value="1"/>
</dbReference>
<evidence type="ECO:0000259" key="4">
    <source>
        <dbReference type="Pfam" id="PF01420"/>
    </source>
</evidence>
<dbReference type="SUPFAM" id="SSF116734">
    <property type="entry name" value="DNA methylase specificity domain"/>
    <property type="match status" value="2"/>
</dbReference>